<dbReference type="InterPro" id="IPR001279">
    <property type="entry name" value="Metallo-B-lactamas"/>
</dbReference>
<dbReference type="RefSeq" id="WP_032051128.1">
    <property type="nucleotide sequence ID" value="NZ_JEWH01000020.1"/>
</dbReference>
<comment type="caution">
    <text evidence="10">The sequence shown here is derived from an EMBL/GenBank/DDBJ whole genome shotgun (WGS) entry which is preliminary data.</text>
</comment>
<keyword evidence="8" id="KW-0408">Iron</keyword>
<dbReference type="AlphaFoldDB" id="A0A009IM59"/>
<dbReference type="PANTHER" id="PTHR43084:SF1">
    <property type="entry name" value="PERSULFIDE DIOXYGENASE ETHE1, MITOCHONDRIAL"/>
    <property type="match status" value="1"/>
</dbReference>
<evidence type="ECO:0000313" key="10">
    <source>
        <dbReference type="EMBL" id="EXB05809.1"/>
    </source>
</evidence>
<organism evidence="10 11">
    <name type="scientific">Acinetobacter baumannii (strain 1295743)</name>
    <dbReference type="NCBI Taxonomy" id="1310613"/>
    <lineage>
        <taxon>Bacteria</taxon>
        <taxon>Pseudomonadati</taxon>
        <taxon>Pseudomonadota</taxon>
        <taxon>Gammaproteobacteria</taxon>
        <taxon>Moraxellales</taxon>
        <taxon>Moraxellaceae</taxon>
        <taxon>Acinetobacter</taxon>
        <taxon>Acinetobacter calcoaceticus/baumannii complex</taxon>
    </lineage>
</organism>
<evidence type="ECO:0000256" key="3">
    <source>
        <dbReference type="ARBA" id="ARBA00022723"/>
    </source>
</evidence>
<evidence type="ECO:0000256" key="7">
    <source>
        <dbReference type="ARBA" id="ARBA00023002"/>
    </source>
</evidence>
<evidence type="ECO:0000256" key="8">
    <source>
        <dbReference type="ARBA" id="ARBA00023004"/>
    </source>
</evidence>
<evidence type="ECO:0000256" key="1">
    <source>
        <dbReference type="ARBA" id="ARBA00001954"/>
    </source>
</evidence>
<evidence type="ECO:0000256" key="4">
    <source>
        <dbReference type="ARBA" id="ARBA00022946"/>
    </source>
</evidence>
<dbReference type="GO" id="GO:0006749">
    <property type="term" value="P:glutathione metabolic process"/>
    <property type="evidence" value="ECO:0007669"/>
    <property type="project" value="InterPro"/>
</dbReference>
<dbReference type="FunFam" id="3.60.15.10:FF:000013">
    <property type="entry name" value="Persulfide dioxygenase ETHE1, mitochondrial"/>
    <property type="match status" value="1"/>
</dbReference>
<evidence type="ECO:0000256" key="2">
    <source>
        <dbReference type="ARBA" id="ARBA00006759"/>
    </source>
</evidence>
<protein>
    <submittedName>
        <fullName evidence="10">Metallo-beta-lactamase superfamily protein</fullName>
    </submittedName>
</protein>
<dbReference type="CDD" id="cd07724">
    <property type="entry name" value="POD-like_MBL-fold"/>
    <property type="match status" value="1"/>
</dbReference>
<gene>
    <name evidence="10" type="ORF">J512_1890</name>
</gene>
<dbReference type="Gene3D" id="3.60.15.10">
    <property type="entry name" value="Ribonuclease Z/Hydroxyacylglutathione hydrolase-like"/>
    <property type="match status" value="1"/>
</dbReference>
<keyword evidence="7" id="KW-0560">Oxidoreductase</keyword>
<dbReference type="InterPro" id="IPR036866">
    <property type="entry name" value="RibonucZ/Hydroxyglut_hydro"/>
</dbReference>
<evidence type="ECO:0000259" key="9">
    <source>
        <dbReference type="SMART" id="SM00849"/>
    </source>
</evidence>
<comment type="cofactor">
    <cofactor evidence="1">
        <name>Fe(2+)</name>
        <dbReference type="ChEBI" id="CHEBI:29033"/>
    </cofactor>
</comment>
<comment type="similarity">
    <text evidence="2">Belongs to the metallo-beta-lactamase superfamily. Glyoxalase II family.</text>
</comment>
<name>A0A009IM59_ACIB9</name>
<dbReference type="SUPFAM" id="SSF56281">
    <property type="entry name" value="Metallo-hydrolase/oxidoreductase"/>
    <property type="match status" value="1"/>
</dbReference>
<keyword evidence="4" id="KW-0809">Transit peptide</keyword>
<dbReference type="GO" id="GO:0046872">
    <property type="term" value="F:metal ion binding"/>
    <property type="evidence" value="ECO:0007669"/>
    <property type="project" value="UniProtKB-KW"/>
</dbReference>
<dbReference type="PANTHER" id="PTHR43084">
    <property type="entry name" value="PERSULFIDE DIOXYGENASE ETHE1"/>
    <property type="match status" value="1"/>
</dbReference>
<dbReference type="EMBL" id="JEWH01000020">
    <property type="protein sequence ID" value="EXB05809.1"/>
    <property type="molecule type" value="Genomic_DNA"/>
</dbReference>
<dbReference type="GO" id="GO:0070813">
    <property type="term" value="P:hydrogen sulfide metabolic process"/>
    <property type="evidence" value="ECO:0007669"/>
    <property type="project" value="TreeGrafter"/>
</dbReference>
<keyword evidence="6" id="KW-0007">Acetylation</keyword>
<sequence length="231" mass="26024">MFFKQFFEQESSTYTYMLGCEETREAVLIDPVASDIEIYTKELEQHQFTLIYTLDTHVHADHITAANLLREHFHCKSVLHRNSDVSCGDILITDGCMLKVGNLSIEARYTPGHTNACTSYLVGNMVFTGDALLIDGCGRTDFQQGNAGTLYDSIHKQLFSLPDETIVYPGHDYKGRLSSTIGYERLNNSRLGQNRSREDFIELMNNLNLPYPKQIDKALPANQACGSISQL</sequence>
<evidence type="ECO:0000256" key="6">
    <source>
        <dbReference type="ARBA" id="ARBA00022990"/>
    </source>
</evidence>
<dbReference type="Proteomes" id="UP000020595">
    <property type="component" value="Unassembled WGS sequence"/>
</dbReference>
<dbReference type="InterPro" id="IPR044528">
    <property type="entry name" value="POD-like_MBL-fold"/>
</dbReference>
<reference evidence="10 11" key="1">
    <citation type="submission" date="2014-02" db="EMBL/GenBank/DDBJ databases">
        <title>Comparative genomics and transcriptomics to identify genetic mechanisms underlying the emergence of carbapenem resistant Acinetobacter baumannii (CRAb).</title>
        <authorList>
            <person name="Harris A.D."/>
            <person name="Johnson K.J."/>
            <person name="George J."/>
            <person name="Shefchek K."/>
            <person name="Daugherty S.C."/>
            <person name="Parankush S."/>
            <person name="Sadzewicz L."/>
            <person name="Tallon L."/>
            <person name="Sengamalay N."/>
            <person name="Hazen T.H."/>
            <person name="Rasko D.A."/>
        </authorList>
    </citation>
    <scope>NUCLEOTIDE SEQUENCE [LARGE SCALE GENOMIC DNA]</scope>
    <source>
        <strain evidence="10 11">1295743</strain>
    </source>
</reference>
<dbReference type="SMART" id="SM00849">
    <property type="entry name" value="Lactamase_B"/>
    <property type="match status" value="1"/>
</dbReference>
<dbReference type="InterPro" id="IPR051682">
    <property type="entry name" value="Mito_Persulfide_Diox"/>
</dbReference>
<evidence type="ECO:0000256" key="5">
    <source>
        <dbReference type="ARBA" id="ARBA00022964"/>
    </source>
</evidence>
<evidence type="ECO:0000313" key="11">
    <source>
        <dbReference type="Proteomes" id="UP000020595"/>
    </source>
</evidence>
<dbReference type="GO" id="GO:0050313">
    <property type="term" value="F:sulfur dioxygenase activity"/>
    <property type="evidence" value="ECO:0007669"/>
    <property type="project" value="InterPro"/>
</dbReference>
<keyword evidence="5" id="KW-0223">Dioxygenase</keyword>
<dbReference type="PATRIC" id="fig|1310613.3.peg.1812"/>
<keyword evidence="3" id="KW-0479">Metal-binding</keyword>
<accession>A0A009IM59</accession>
<feature type="domain" description="Metallo-beta-lactamase" evidence="9">
    <location>
        <begin position="12"/>
        <end position="171"/>
    </location>
</feature>
<proteinExistence type="inferred from homology"/>
<dbReference type="Pfam" id="PF00753">
    <property type="entry name" value="Lactamase_B"/>
    <property type="match status" value="1"/>
</dbReference>